<keyword evidence="3" id="KW-1185">Reference proteome</keyword>
<evidence type="ECO:0000259" key="1">
    <source>
        <dbReference type="PROSITE" id="PS51352"/>
    </source>
</evidence>
<dbReference type="Proteomes" id="UP000075606">
    <property type="component" value="Unassembled WGS sequence"/>
</dbReference>
<name>A0A150WXR5_9BACT</name>
<feature type="domain" description="Thioredoxin" evidence="1">
    <location>
        <begin position="168"/>
        <end position="307"/>
    </location>
</feature>
<dbReference type="InterPro" id="IPR013766">
    <property type="entry name" value="Thioredoxin_domain"/>
</dbReference>
<gene>
    <name evidence="2" type="ORF">AWW68_18585</name>
</gene>
<organism evidence="2 3">
    <name type="scientific">Roseivirga spongicola</name>
    <dbReference type="NCBI Taxonomy" id="333140"/>
    <lineage>
        <taxon>Bacteria</taxon>
        <taxon>Pseudomonadati</taxon>
        <taxon>Bacteroidota</taxon>
        <taxon>Cytophagia</taxon>
        <taxon>Cytophagales</taxon>
        <taxon>Roseivirgaceae</taxon>
        <taxon>Roseivirga</taxon>
    </lineage>
</organism>
<evidence type="ECO:0000313" key="3">
    <source>
        <dbReference type="Proteomes" id="UP000075606"/>
    </source>
</evidence>
<dbReference type="EMBL" id="LRPC01000033">
    <property type="protein sequence ID" value="KYG71216.1"/>
    <property type="molecule type" value="Genomic_DNA"/>
</dbReference>
<dbReference type="InterPro" id="IPR050553">
    <property type="entry name" value="Thioredoxin_ResA/DsbE_sf"/>
</dbReference>
<accession>A0A150WXR5</accession>
<dbReference type="PROSITE" id="PS51352">
    <property type="entry name" value="THIOREDOXIN_2"/>
    <property type="match status" value="1"/>
</dbReference>
<dbReference type="Pfam" id="PF00578">
    <property type="entry name" value="AhpC-TSA"/>
    <property type="match status" value="1"/>
</dbReference>
<sequence length="308" mass="35443">MSFNLTAQDSLRLTFKLDGFKTKDQLSISFSEGQFLLPTEKEEVTIVRKLVGPESMAIIYKSRFKSLWIDNNDITVTISKSGFKNGIDVQGSPAEDLWQQIVKAPKEERAKILEENIKTKMAQSYLASSSDRLLPEDQKRLLAMSNPKTNDLAKYNISLLGLDVSERLKEGDPMMDFIASTIDDQQTSTEDLRGKYILLDFAGTGCGWCWVEYPNMVKSLEKYENLQVLTINEDFSHERWRKMAEQRDINLPWPVLWKAENKKEIFAKYGIQVLPTHYLISPEGIILERWQGAKDNKLERALEKHKVN</sequence>
<reference evidence="2 3" key="1">
    <citation type="submission" date="2016-01" db="EMBL/GenBank/DDBJ databases">
        <title>Genome sequencing of Roseivirga spongicola UST030701-084.</title>
        <authorList>
            <person name="Selvaratnam C."/>
            <person name="Thevarajoo S."/>
            <person name="Goh K.M."/>
            <person name="Ee R."/>
            <person name="Chan K.-G."/>
            <person name="Chong C.S."/>
        </authorList>
    </citation>
    <scope>NUCLEOTIDE SEQUENCE [LARGE SCALE GENOMIC DNA]</scope>
    <source>
        <strain evidence="2 3">UST030701-084</strain>
    </source>
</reference>
<dbReference type="PANTHER" id="PTHR42852">
    <property type="entry name" value="THIOL:DISULFIDE INTERCHANGE PROTEIN DSBE"/>
    <property type="match status" value="1"/>
</dbReference>
<evidence type="ECO:0000313" key="2">
    <source>
        <dbReference type="EMBL" id="KYG71216.1"/>
    </source>
</evidence>
<dbReference type="Gene3D" id="3.40.30.10">
    <property type="entry name" value="Glutaredoxin"/>
    <property type="match status" value="1"/>
</dbReference>
<dbReference type="InterPro" id="IPR036249">
    <property type="entry name" value="Thioredoxin-like_sf"/>
</dbReference>
<dbReference type="InterPro" id="IPR000866">
    <property type="entry name" value="AhpC/TSA"/>
</dbReference>
<dbReference type="AlphaFoldDB" id="A0A150WXR5"/>
<dbReference type="GO" id="GO:0016209">
    <property type="term" value="F:antioxidant activity"/>
    <property type="evidence" value="ECO:0007669"/>
    <property type="project" value="InterPro"/>
</dbReference>
<proteinExistence type="predicted"/>
<dbReference type="CDD" id="cd02966">
    <property type="entry name" value="TlpA_like_family"/>
    <property type="match status" value="1"/>
</dbReference>
<dbReference type="STRING" id="333140.AWW68_18585"/>
<dbReference type="GO" id="GO:0016491">
    <property type="term" value="F:oxidoreductase activity"/>
    <property type="evidence" value="ECO:0007669"/>
    <property type="project" value="InterPro"/>
</dbReference>
<dbReference type="SUPFAM" id="SSF52833">
    <property type="entry name" value="Thioredoxin-like"/>
    <property type="match status" value="1"/>
</dbReference>
<comment type="caution">
    <text evidence="2">The sequence shown here is derived from an EMBL/GenBank/DDBJ whole genome shotgun (WGS) entry which is preliminary data.</text>
</comment>
<protein>
    <recommendedName>
        <fullName evidence="1">Thioredoxin domain-containing protein</fullName>
    </recommendedName>
</protein>
<dbReference type="PANTHER" id="PTHR42852:SF13">
    <property type="entry name" value="PROTEIN DIPZ"/>
    <property type="match status" value="1"/>
</dbReference>